<reference evidence="1" key="1">
    <citation type="submission" date="2014-09" db="EMBL/GenBank/DDBJ databases">
        <authorList>
            <person name="Magalhaes I.L.F."/>
            <person name="Oliveira U."/>
            <person name="Santos F.R."/>
            <person name="Vidigal T.H.D.A."/>
            <person name="Brescovit A.D."/>
            <person name="Santos A.J."/>
        </authorList>
    </citation>
    <scope>NUCLEOTIDE SEQUENCE</scope>
    <source>
        <tissue evidence="1">Shoot tissue taken approximately 20 cm above the soil surface</tissue>
    </source>
</reference>
<accession>A0A0A9GUN9</accession>
<protein>
    <submittedName>
        <fullName evidence="1">Uncharacterized protein</fullName>
    </submittedName>
</protein>
<name>A0A0A9GUN9_ARUDO</name>
<reference evidence="1" key="2">
    <citation type="journal article" date="2015" name="Data Brief">
        <title>Shoot transcriptome of the giant reed, Arundo donax.</title>
        <authorList>
            <person name="Barrero R.A."/>
            <person name="Guerrero F.D."/>
            <person name="Moolhuijzen P."/>
            <person name="Goolsby J.A."/>
            <person name="Tidwell J."/>
            <person name="Bellgard S.E."/>
            <person name="Bellgard M.I."/>
        </authorList>
    </citation>
    <scope>NUCLEOTIDE SEQUENCE</scope>
    <source>
        <tissue evidence="1">Shoot tissue taken approximately 20 cm above the soil surface</tissue>
    </source>
</reference>
<sequence length="15" mass="1741">MNTGEGEVCRRISWC</sequence>
<proteinExistence type="predicted"/>
<evidence type="ECO:0000313" key="1">
    <source>
        <dbReference type="EMBL" id="JAE28262.1"/>
    </source>
</evidence>
<organism evidence="1">
    <name type="scientific">Arundo donax</name>
    <name type="common">Giant reed</name>
    <name type="synonym">Donax arundinaceus</name>
    <dbReference type="NCBI Taxonomy" id="35708"/>
    <lineage>
        <taxon>Eukaryota</taxon>
        <taxon>Viridiplantae</taxon>
        <taxon>Streptophyta</taxon>
        <taxon>Embryophyta</taxon>
        <taxon>Tracheophyta</taxon>
        <taxon>Spermatophyta</taxon>
        <taxon>Magnoliopsida</taxon>
        <taxon>Liliopsida</taxon>
        <taxon>Poales</taxon>
        <taxon>Poaceae</taxon>
        <taxon>PACMAD clade</taxon>
        <taxon>Arundinoideae</taxon>
        <taxon>Arundineae</taxon>
        <taxon>Arundo</taxon>
    </lineage>
</organism>
<dbReference type="EMBL" id="GBRH01169634">
    <property type="protein sequence ID" value="JAE28262.1"/>
    <property type="molecule type" value="Transcribed_RNA"/>
</dbReference>